<feature type="transmembrane region" description="Helical" evidence="5">
    <location>
        <begin position="273"/>
        <end position="292"/>
    </location>
</feature>
<accession>A0A2W5DJI9</accession>
<dbReference type="GO" id="GO:0050136">
    <property type="term" value="F:NADH dehydrogenase (quinone) (non-electrogenic) activity"/>
    <property type="evidence" value="ECO:0007669"/>
    <property type="project" value="UniProtKB-UniRule"/>
</dbReference>
<dbReference type="GO" id="GO:0008137">
    <property type="term" value="F:NADH dehydrogenase (ubiquinone) activity"/>
    <property type="evidence" value="ECO:0007669"/>
    <property type="project" value="InterPro"/>
</dbReference>
<feature type="domain" description="NADH:quinone oxidoreductase/Mrp antiporter transmembrane" evidence="7">
    <location>
        <begin position="124"/>
        <end position="427"/>
    </location>
</feature>
<dbReference type="InterPro" id="IPR001750">
    <property type="entry name" value="ND/Mrp_TM"/>
</dbReference>
<comment type="subunit">
    <text evidence="5">NDH-1 is composed of 14 different subunits. Subunits NuoA, H, J, K, L, M, N constitute the membrane sector of the complex.</text>
</comment>
<evidence type="ECO:0000313" key="9">
    <source>
        <dbReference type="Proteomes" id="UP000249633"/>
    </source>
</evidence>
<reference evidence="8 9" key="1">
    <citation type="submission" date="2017-08" db="EMBL/GenBank/DDBJ databases">
        <title>Infants hospitalized years apart are colonized by the same room-sourced microbial strains.</title>
        <authorList>
            <person name="Brooks B."/>
            <person name="Olm M.R."/>
            <person name="Firek B.A."/>
            <person name="Baker R."/>
            <person name="Thomas B.C."/>
            <person name="Morowitz M.J."/>
            <person name="Banfield J.F."/>
        </authorList>
    </citation>
    <scope>NUCLEOTIDE SEQUENCE [LARGE SCALE GENOMIC DNA]</scope>
    <source>
        <strain evidence="8">S2_012_000_R2_81</strain>
    </source>
</reference>
<dbReference type="GO" id="GO:0005886">
    <property type="term" value="C:plasma membrane"/>
    <property type="evidence" value="ECO:0007669"/>
    <property type="project" value="UniProtKB-SubCell"/>
</dbReference>
<keyword evidence="5" id="KW-1003">Cell membrane</keyword>
<feature type="transmembrane region" description="Helical" evidence="5">
    <location>
        <begin position="239"/>
        <end position="261"/>
    </location>
</feature>
<dbReference type="AlphaFoldDB" id="A0A2W5DJI9"/>
<dbReference type="HAMAP" id="MF_00445">
    <property type="entry name" value="NDH1_NuoN_1"/>
    <property type="match status" value="1"/>
</dbReference>
<comment type="similarity">
    <text evidence="5">Belongs to the complex I subunit 2 family.</text>
</comment>
<evidence type="ECO:0000256" key="4">
    <source>
        <dbReference type="ARBA" id="ARBA00023136"/>
    </source>
</evidence>
<protein>
    <recommendedName>
        <fullName evidence="5">NADH-quinone oxidoreductase subunit N</fullName>
        <ecNumber evidence="5">7.1.1.-</ecNumber>
    </recommendedName>
    <alternativeName>
        <fullName evidence="5">NADH dehydrogenase I subunit N</fullName>
    </alternativeName>
    <alternativeName>
        <fullName evidence="5">NDH-1 subunit N</fullName>
    </alternativeName>
</protein>
<keyword evidence="5" id="KW-0874">Quinone</keyword>
<feature type="transmembrane region" description="Helical" evidence="5">
    <location>
        <begin position="74"/>
        <end position="93"/>
    </location>
</feature>
<evidence type="ECO:0000256" key="2">
    <source>
        <dbReference type="ARBA" id="ARBA00022692"/>
    </source>
</evidence>
<keyword evidence="5" id="KW-0813">Transport</keyword>
<name>A0A2W5DJI9_9BURK</name>
<dbReference type="NCBIfam" id="TIGR01770">
    <property type="entry name" value="NDH_I_N"/>
    <property type="match status" value="1"/>
</dbReference>
<dbReference type="Pfam" id="PF00361">
    <property type="entry name" value="Proton_antipo_M"/>
    <property type="match status" value="1"/>
</dbReference>
<feature type="transmembrane region" description="Helical" evidence="5">
    <location>
        <begin position="200"/>
        <end position="218"/>
    </location>
</feature>
<sequence>MNDMNWLAIYPEILLLAMGCLVALVDLWVTDEQRRPTYWLTVLTLVVVGGMHFCYFNAGLTTYAMQGMVVADPMGHLLAGFASLATLVSLVYARPYAGVREMLKGELFTLSLFTLLGVNVMLSANNFLVIYLGLELMSLSLYALVAVRRDHSVSTEAAMKYFVLGALASGFLLYGLSMMYGATGSLSIPKVFEVITQGVPNHSVLVFGVVFVVAGLAFKLGAAPFHMWVPDVYQGAPTAITLLIGAAPKLAAFAITVRLLVEGMIGLAVDWQQMLVVLAVLSLLIGNLAAIAQTNLKRMLAYSTIAQMGFMLLGMASGVVNNNTLSAANAYSSSMFYAVTYVLTTLGTFGMVILLSRQGHEAEELKDLAGLAKRSPWFALVMTLFMFSLAGIPPTVGFYGKLAVLQALVATGVTFYLWLAIFAVLISLVGAFYYLRVVKVMFFDEPTDTAPLAAPSDVRVVMTLNGIAVLVFGLLPGGLMAVCAQAIVKALAT</sequence>
<comment type="function">
    <text evidence="5">NDH-1 shuttles electrons from NADH, via FMN and iron-sulfur (Fe-S) centers, to quinones in the respiratory chain. The immediate electron acceptor for the enzyme in this species is believed to be ubiquinone. Couples the redox reaction to proton translocation (for every two electrons transferred, four hydrogen ions are translocated across the cytoplasmic membrane), and thus conserves the redox energy in a proton gradient.</text>
</comment>
<proteinExistence type="inferred from homology"/>
<organism evidence="8 9">
    <name type="scientific">Roseateles depolymerans</name>
    <dbReference type="NCBI Taxonomy" id="76731"/>
    <lineage>
        <taxon>Bacteria</taxon>
        <taxon>Pseudomonadati</taxon>
        <taxon>Pseudomonadota</taxon>
        <taxon>Betaproteobacteria</taxon>
        <taxon>Burkholderiales</taxon>
        <taxon>Sphaerotilaceae</taxon>
        <taxon>Roseateles</taxon>
    </lineage>
</organism>
<feature type="transmembrane region" description="Helical" evidence="5">
    <location>
        <begin position="105"/>
        <end position="122"/>
    </location>
</feature>
<feature type="transmembrane region" description="Helical" evidence="5">
    <location>
        <begin position="377"/>
        <end position="395"/>
    </location>
</feature>
<feature type="transmembrane region" description="Helical" evidence="5">
    <location>
        <begin position="415"/>
        <end position="435"/>
    </location>
</feature>
<comment type="catalytic activity">
    <reaction evidence="5">
        <text>a quinone + NADH + 5 H(+)(in) = a quinol + NAD(+) + 4 H(+)(out)</text>
        <dbReference type="Rhea" id="RHEA:57888"/>
        <dbReference type="ChEBI" id="CHEBI:15378"/>
        <dbReference type="ChEBI" id="CHEBI:24646"/>
        <dbReference type="ChEBI" id="CHEBI:57540"/>
        <dbReference type="ChEBI" id="CHEBI:57945"/>
        <dbReference type="ChEBI" id="CHEBI:132124"/>
    </reaction>
</comment>
<feature type="transmembrane region" description="Helical" evidence="5">
    <location>
        <begin position="467"/>
        <end position="488"/>
    </location>
</feature>
<comment type="caution">
    <text evidence="8">The sequence shown here is derived from an EMBL/GenBank/DDBJ whole genome shotgun (WGS) entry which is preliminary data.</text>
</comment>
<feature type="transmembrane region" description="Helical" evidence="5">
    <location>
        <begin position="335"/>
        <end position="356"/>
    </location>
</feature>
<dbReference type="InterPro" id="IPR010096">
    <property type="entry name" value="NADH-Q_OxRdtase_suN/2"/>
</dbReference>
<keyword evidence="4 5" id="KW-0472">Membrane</keyword>
<feature type="transmembrane region" description="Helical" evidence="5">
    <location>
        <begin position="37"/>
        <end position="58"/>
    </location>
</feature>
<comment type="subcellular location">
    <subcellularLocation>
        <location evidence="5">Cell membrane</location>
        <topology evidence="5">Multi-pass membrane protein</topology>
    </subcellularLocation>
    <subcellularLocation>
        <location evidence="1">Endomembrane system</location>
        <topology evidence="1">Multi-pass membrane protein</topology>
    </subcellularLocation>
    <subcellularLocation>
        <location evidence="6">Membrane</location>
        <topology evidence="6">Multi-pass membrane protein</topology>
    </subcellularLocation>
</comment>
<feature type="transmembrane region" description="Helical" evidence="5">
    <location>
        <begin position="159"/>
        <end position="180"/>
    </location>
</feature>
<dbReference type="GO" id="GO:0042773">
    <property type="term" value="P:ATP synthesis coupled electron transport"/>
    <property type="evidence" value="ECO:0007669"/>
    <property type="project" value="InterPro"/>
</dbReference>
<dbReference type="PANTHER" id="PTHR22773">
    <property type="entry name" value="NADH DEHYDROGENASE"/>
    <property type="match status" value="1"/>
</dbReference>
<dbReference type="PRINTS" id="PR01434">
    <property type="entry name" value="NADHDHGNASE5"/>
</dbReference>
<keyword evidence="5" id="KW-1278">Translocase</keyword>
<dbReference type="EMBL" id="QFOD01000016">
    <property type="protein sequence ID" value="PZP29924.1"/>
    <property type="molecule type" value="Genomic_DNA"/>
</dbReference>
<keyword evidence="5" id="KW-0520">NAD</keyword>
<feature type="transmembrane region" description="Helical" evidence="5">
    <location>
        <begin position="299"/>
        <end position="320"/>
    </location>
</feature>
<keyword evidence="2 5" id="KW-0812">Transmembrane</keyword>
<feature type="transmembrane region" description="Helical" evidence="5">
    <location>
        <begin position="6"/>
        <end position="25"/>
    </location>
</feature>
<evidence type="ECO:0000259" key="7">
    <source>
        <dbReference type="Pfam" id="PF00361"/>
    </source>
</evidence>
<evidence type="ECO:0000256" key="5">
    <source>
        <dbReference type="HAMAP-Rule" id="MF_00445"/>
    </source>
</evidence>
<keyword evidence="3 5" id="KW-1133">Transmembrane helix</keyword>
<evidence type="ECO:0000256" key="6">
    <source>
        <dbReference type="RuleBase" id="RU000320"/>
    </source>
</evidence>
<dbReference type="EC" id="7.1.1.-" evidence="5"/>
<evidence type="ECO:0000256" key="3">
    <source>
        <dbReference type="ARBA" id="ARBA00022989"/>
    </source>
</evidence>
<evidence type="ECO:0000256" key="1">
    <source>
        <dbReference type="ARBA" id="ARBA00004127"/>
    </source>
</evidence>
<dbReference type="Proteomes" id="UP000249633">
    <property type="component" value="Unassembled WGS sequence"/>
</dbReference>
<dbReference type="GO" id="GO:0012505">
    <property type="term" value="C:endomembrane system"/>
    <property type="evidence" value="ECO:0007669"/>
    <property type="project" value="UniProtKB-SubCell"/>
</dbReference>
<keyword evidence="5" id="KW-0830">Ubiquinone</keyword>
<gene>
    <name evidence="5" type="primary">nuoN</name>
    <name evidence="8" type="ORF">DI603_16020</name>
</gene>
<dbReference type="GO" id="GO:0048038">
    <property type="term" value="F:quinone binding"/>
    <property type="evidence" value="ECO:0007669"/>
    <property type="project" value="UniProtKB-KW"/>
</dbReference>
<dbReference type="NCBIfam" id="NF004442">
    <property type="entry name" value="PRK05777.1-5"/>
    <property type="match status" value="1"/>
</dbReference>
<evidence type="ECO:0000313" key="8">
    <source>
        <dbReference type="EMBL" id="PZP29924.1"/>
    </source>
</evidence>